<feature type="domain" description="Replication gene A protein-like" evidence="7">
    <location>
        <begin position="178"/>
        <end position="480"/>
    </location>
</feature>
<sequence>MSARTSSNPFPFKRRLQHLPTPLTDEVLAVFAVAAERLPVASVDLWEDEVVDVREKIDTTRLYQPIFDKPAERFTAAKGFEMLAPLSFHVRNKVQKTYQQRVNRGGIVAGSAYLRETIQKLTVVWHKYPFHKISGMKFVKHSAKELDDNEDLGPESCALVAASPFSAFRLLRHRKSTELKQVASQMADACMVQIKAIAAADHSDMAYFNAYDAAAELCKTWSIEPPYWQAAHVDRINEAAECAILRMTCPKWWGKKLLKLRDQCCEHLCLAVGLITQKTPFISDECFSEWQSQQKTAMQWLESTMIENDDGVILPLIEAAMAGNANPTNRVTELIVRNRGLEEIAEAAGMIALAVTLTCPSKYHSNSHKWDLGNAKRAQKYLVNTFAKMRSALGYRNIPFLGFRVAEPHKDSTPHWHMAWVIKPEHEAAVKDIITKYAYQVDGDEPGAAEHRLKIEPIRKDANGKSGIAGYFIKYLLKGIPGDHMHGQQELELESGQTIEAASARVAAWASRYGIRQYQFYGAESVQIWRELRRLKVGPQSPEIEAVRAAACSSDWKGYEEAMKHAQLSLNYELTPEGNQYGEVTKRVQGINGIAFGKKRLIITRGERWKLRKANEDEQKAYKELKQRRKDLFTVNRAMNAESRLSRKELKDAMPKWSMALLPLPFGSPWTWTCRNNCTDPVLEEVDSRIIRHLAQVGITDPANIERLLFDGCRVMDADGGEWWVDDGQLRNEPYRYREIEDIPLDELVSEMQSWEKTMEYSA</sequence>
<keyword evidence="9" id="KW-1185">Reference proteome</keyword>
<accession>A0ABQ4PD17</accession>
<dbReference type="Pfam" id="PF05840">
    <property type="entry name" value="Phage_GPA"/>
    <property type="match status" value="1"/>
</dbReference>
<dbReference type="EMBL" id="BPFB01000012">
    <property type="protein sequence ID" value="GIU45440.1"/>
    <property type="molecule type" value="Genomic_DNA"/>
</dbReference>
<keyword evidence="5" id="KW-0255">Endonuclease</keyword>
<comment type="caution">
    <text evidence="8">The sequence shown here is derived from an EMBL/GenBank/DDBJ whole genome shotgun (WGS) entry which is preliminary data.</text>
</comment>
<evidence type="ECO:0000313" key="8">
    <source>
        <dbReference type="EMBL" id="GIU45440.1"/>
    </source>
</evidence>
<name>A0ABQ4PD17_9GAMM</name>
<organism evidence="8 9">
    <name type="scientific">Shewanella algidipiscicola</name>
    <dbReference type="NCBI Taxonomy" id="614070"/>
    <lineage>
        <taxon>Bacteria</taxon>
        <taxon>Pseudomonadati</taxon>
        <taxon>Pseudomonadota</taxon>
        <taxon>Gammaproteobacteria</taxon>
        <taxon>Alteromonadales</taxon>
        <taxon>Shewanellaceae</taxon>
        <taxon>Shewanella</taxon>
    </lineage>
</organism>
<dbReference type="Proteomes" id="UP000761574">
    <property type="component" value="Unassembled WGS sequence"/>
</dbReference>
<evidence type="ECO:0000259" key="7">
    <source>
        <dbReference type="Pfam" id="PF05840"/>
    </source>
</evidence>
<evidence type="ECO:0000313" key="9">
    <source>
        <dbReference type="Proteomes" id="UP000761574"/>
    </source>
</evidence>
<dbReference type="RefSeq" id="WP_220741428.1">
    <property type="nucleotide sequence ID" value="NZ_BPFB01000012.1"/>
</dbReference>
<protein>
    <recommendedName>
        <fullName evidence="7">Replication gene A protein-like domain-containing protein</fullName>
    </recommendedName>
</protein>
<keyword evidence="4" id="KW-0540">Nuclease</keyword>
<evidence type="ECO:0000256" key="1">
    <source>
        <dbReference type="ARBA" id="ARBA00003293"/>
    </source>
</evidence>
<keyword evidence="6" id="KW-0378">Hydrolase</keyword>
<reference evidence="8 9" key="1">
    <citation type="submission" date="2021-05" db="EMBL/GenBank/DDBJ databases">
        <title>Molecular characterization for Shewanella algae harboring chromosomal blaOXA-55-like strains isolated from clinical and environment sample.</title>
        <authorList>
            <person name="Ohama Y."/>
            <person name="Aoki K."/>
            <person name="Harada S."/>
            <person name="Moriya K."/>
            <person name="Ishii Y."/>
            <person name="Tateda K."/>
        </authorList>
    </citation>
    <scope>NUCLEOTIDE SEQUENCE [LARGE SCALE GENOMIC DNA]</scope>
    <source>
        <strain evidence="8 9">LMG 23746</strain>
    </source>
</reference>
<evidence type="ECO:0000256" key="5">
    <source>
        <dbReference type="ARBA" id="ARBA00022759"/>
    </source>
</evidence>
<keyword evidence="3" id="KW-0235">DNA replication</keyword>
<comment type="function">
    <text evidence="1">Possible endonuclease which induces a single-strand cut and initiates DNA replication.</text>
</comment>
<evidence type="ECO:0000256" key="4">
    <source>
        <dbReference type="ARBA" id="ARBA00022722"/>
    </source>
</evidence>
<evidence type="ECO:0000256" key="6">
    <source>
        <dbReference type="ARBA" id="ARBA00022801"/>
    </source>
</evidence>
<evidence type="ECO:0000256" key="3">
    <source>
        <dbReference type="ARBA" id="ARBA00022705"/>
    </source>
</evidence>
<dbReference type="InterPro" id="IPR008766">
    <property type="entry name" value="Replication_gene_A-like"/>
</dbReference>
<gene>
    <name evidence="8" type="ORF">TUM4630_13550</name>
</gene>
<comment type="similarity">
    <text evidence="2">Belongs to the phage GPA family.</text>
</comment>
<evidence type="ECO:0000256" key="2">
    <source>
        <dbReference type="ARBA" id="ARBA00009260"/>
    </source>
</evidence>
<proteinExistence type="inferred from homology"/>